<sequence>MGNSPSSSEYFLPRPTYPEVRASQQPSVPYRLTEKGGKLPAPFISEHQVNRAARHHSLAVFPEAWCILKTVGVNRKRVGIIFRITRRFYRR</sequence>
<dbReference type="HOGENOM" id="CLU_2421619_0_0_10"/>
<accession>A1BFI7</accession>
<protein>
    <submittedName>
        <fullName evidence="1">Uncharacterized protein</fullName>
    </submittedName>
</protein>
<reference evidence="1 2" key="1">
    <citation type="submission" date="2006-12" db="EMBL/GenBank/DDBJ databases">
        <title>Complete sequence of Chlorobium phaeobacteroides DSM 266.</title>
        <authorList>
            <consortium name="US DOE Joint Genome Institute"/>
            <person name="Copeland A."/>
            <person name="Lucas S."/>
            <person name="Lapidus A."/>
            <person name="Barry K."/>
            <person name="Detter J.C."/>
            <person name="Glavina del Rio T."/>
            <person name="Hammon N."/>
            <person name="Israni S."/>
            <person name="Pitluck S."/>
            <person name="Goltsman E."/>
            <person name="Schmutz J."/>
            <person name="Larimer F."/>
            <person name="Land M."/>
            <person name="Hauser L."/>
            <person name="Mikhailova N."/>
            <person name="Li T."/>
            <person name="Overmann J."/>
            <person name="Bryant D.A."/>
            <person name="Richardson P."/>
        </authorList>
    </citation>
    <scope>NUCLEOTIDE SEQUENCE [LARGE SCALE GENOMIC DNA]</scope>
    <source>
        <strain evidence="1 2">DSM 266</strain>
    </source>
</reference>
<dbReference type="AlphaFoldDB" id="A1BFI7"/>
<organism evidence="1 2">
    <name type="scientific">Chlorobium phaeobacteroides (strain DSM 266 / SMG 266 / 2430)</name>
    <dbReference type="NCBI Taxonomy" id="290317"/>
    <lineage>
        <taxon>Bacteria</taxon>
        <taxon>Pseudomonadati</taxon>
        <taxon>Chlorobiota</taxon>
        <taxon>Chlorobiia</taxon>
        <taxon>Chlorobiales</taxon>
        <taxon>Chlorobiaceae</taxon>
        <taxon>Chlorobium/Pelodictyon group</taxon>
        <taxon>Chlorobium</taxon>
    </lineage>
</organism>
<evidence type="ECO:0000313" key="1">
    <source>
        <dbReference type="EMBL" id="ABL65164.1"/>
    </source>
</evidence>
<dbReference type="EMBL" id="CP000492">
    <property type="protein sequence ID" value="ABL65164.1"/>
    <property type="molecule type" value="Genomic_DNA"/>
</dbReference>
<dbReference type="KEGG" id="cph:Cpha266_1124"/>
<name>A1BFI7_CHLPD</name>
<proteinExistence type="predicted"/>
<evidence type="ECO:0000313" key="2">
    <source>
        <dbReference type="Proteomes" id="UP000008701"/>
    </source>
</evidence>
<gene>
    <name evidence="1" type="ordered locus">Cpha266_1124</name>
</gene>
<keyword evidence="2" id="KW-1185">Reference proteome</keyword>
<dbReference type="Proteomes" id="UP000008701">
    <property type="component" value="Chromosome"/>
</dbReference>